<dbReference type="PANTHER" id="PTHR43116">
    <property type="entry name" value="PEPTIDE CHAIN RELEASE FACTOR 2"/>
    <property type="match status" value="1"/>
</dbReference>
<keyword evidence="4" id="KW-0963">Cytoplasm</keyword>
<organism evidence="7 8">
    <name type="scientific">Candidatus Curtissbacteria bacterium RBG_13_40_7</name>
    <dbReference type="NCBI Taxonomy" id="1797706"/>
    <lineage>
        <taxon>Bacteria</taxon>
        <taxon>Candidatus Curtissiibacteriota</taxon>
    </lineage>
</organism>
<reference evidence="7 8" key="1">
    <citation type="journal article" date="2016" name="Nat. Commun.">
        <title>Thousands of microbial genomes shed light on interconnected biogeochemical processes in an aquifer system.</title>
        <authorList>
            <person name="Anantharaman K."/>
            <person name="Brown C.T."/>
            <person name="Hug L.A."/>
            <person name="Sharon I."/>
            <person name="Castelle C.J."/>
            <person name="Probst A.J."/>
            <person name="Thomas B.C."/>
            <person name="Singh A."/>
            <person name="Wilkins M.J."/>
            <person name="Karaoz U."/>
            <person name="Brodie E.L."/>
            <person name="Williams K.H."/>
            <person name="Hubbard S.S."/>
            <person name="Banfield J.F."/>
        </authorList>
    </citation>
    <scope>NUCLEOTIDE SEQUENCE [LARGE SCALE GENOMIC DNA]</scope>
</reference>
<dbReference type="InterPro" id="IPR004374">
    <property type="entry name" value="PrfB"/>
</dbReference>
<comment type="subcellular location">
    <subcellularLocation>
        <location evidence="4">Cytoplasm</location>
    </subcellularLocation>
</comment>
<dbReference type="InterPro" id="IPR005139">
    <property type="entry name" value="PCRF"/>
</dbReference>
<dbReference type="NCBIfam" id="TIGR00020">
    <property type="entry name" value="prfB"/>
    <property type="match status" value="1"/>
</dbReference>
<gene>
    <name evidence="4" type="primary">prfB</name>
    <name evidence="7" type="ORF">A2165_01065</name>
</gene>
<evidence type="ECO:0000256" key="4">
    <source>
        <dbReference type="HAMAP-Rule" id="MF_00094"/>
    </source>
</evidence>
<dbReference type="Proteomes" id="UP000179252">
    <property type="component" value="Unassembled WGS sequence"/>
</dbReference>
<dbReference type="HAMAP" id="MF_00094">
    <property type="entry name" value="Rel_fac_2"/>
    <property type="match status" value="1"/>
</dbReference>
<dbReference type="PROSITE" id="PS00745">
    <property type="entry name" value="RF_PROK_I"/>
    <property type="match status" value="1"/>
</dbReference>
<dbReference type="Pfam" id="PF00472">
    <property type="entry name" value="RF-1"/>
    <property type="match status" value="1"/>
</dbReference>
<dbReference type="Gene3D" id="1.20.58.410">
    <property type="entry name" value="Release factor"/>
    <property type="match status" value="1"/>
</dbReference>
<accession>A0A1F5FZ86</accession>
<evidence type="ECO:0000313" key="7">
    <source>
        <dbReference type="EMBL" id="OGD84921.1"/>
    </source>
</evidence>
<proteinExistence type="inferred from homology"/>
<dbReference type="SMART" id="SM00937">
    <property type="entry name" value="PCRF"/>
    <property type="match status" value="1"/>
</dbReference>
<evidence type="ECO:0000313" key="8">
    <source>
        <dbReference type="Proteomes" id="UP000179252"/>
    </source>
</evidence>
<comment type="similarity">
    <text evidence="1 4">Belongs to the prokaryotic/mitochondrial release factor family.</text>
</comment>
<evidence type="ECO:0000256" key="3">
    <source>
        <dbReference type="ARBA" id="ARBA00022917"/>
    </source>
</evidence>
<dbReference type="GO" id="GO:0005737">
    <property type="term" value="C:cytoplasm"/>
    <property type="evidence" value="ECO:0007669"/>
    <property type="project" value="UniProtKB-SubCell"/>
</dbReference>
<dbReference type="GO" id="GO:0016149">
    <property type="term" value="F:translation release factor activity, codon specific"/>
    <property type="evidence" value="ECO:0007669"/>
    <property type="project" value="UniProtKB-UniRule"/>
</dbReference>
<dbReference type="PANTHER" id="PTHR43116:SF3">
    <property type="entry name" value="CLASS I PEPTIDE CHAIN RELEASE FACTOR"/>
    <property type="match status" value="1"/>
</dbReference>
<keyword evidence="2 4" id="KW-0488">Methylation</keyword>
<dbReference type="Gene3D" id="3.30.70.1660">
    <property type="match status" value="1"/>
</dbReference>
<dbReference type="InterPro" id="IPR000352">
    <property type="entry name" value="Pep_chain_release_fac_I"/>
</dbReference>
<evidence type="ECO:0000256" key="2">
    <source>
        <dbReference type="ARBA" id="ARBA00022481"/>
    </source>
</evidence>
<dbReference type="AlphaFoldDB" id="A0A1F5FZ86"/>
<dbReference type="EMBL" id="MFAU01000007">
    <property type="protein sequence ID" value="OGD84921.1"/>
    <property type="molecule type" value="Genomic_DNA"/>
</dbReference>
<dbReference type="SUPFAM" id="SSF75620">
    <property type="entry name" value="Release factor"/>
    <property type="match status" value="1"/>
</dbReference>
<evidence type="ECO:0000259" key="6">
    <source>
        <dbReference type="PROSITE" id="PS00745"/>
    </source>
</evidence>
<dbReference type="Pfam" id="PF03462">
    <property type="entry name" value="PCRF"/>
    <property type="match status" value="1"/>
</dbReference>
<evidence type="ECO:0000256" key="5">
    <source>
        <dbReference type="NCBIfam" id="TIGR00020"/>
    </source>
</evidence>
<comment type="PTM">
    <text evidence="4">Methylated by PrmC. Methylation increases the termination efficiency of RF2.</text>
</comment>
<dbReference type="Gene3D" id="3.30.160.20">
    <property type="match status" value="1"/>
</dbReference>
<keyword evidence="3 4" id="KW-0648">Protein biosynthesis</keyword>
<feature type="modified residue" description="N5-methylglutamine" evidence="4">
    <location>
        <position position="247"/>
    </location>
</feature>
<sequence>MDHAQKITEIAAKYQTIKKNFDLAKKKHELKTLEVESQKAHFWQQEPQKAQNIMKRIADLASEINSFSSIEKSLNDLKSLVSLTQNDQSLADEVAKEITKLQSQVEELETKMFLSEPYDSSSAILSIHAGQGGVEAMDWVAMLSRMYQKYFSAKKWDFELINEIQGEEAGFKTVTISVDQSYSYGLLRGEAGVHRLVRQSPFNAASLRQTSFALVEVMPQLDEIPDIQLKPEDIEFEAFRSGGHGGQNVNKVSTAVRLKHKPTGIVVTCQTQRYQAQNRENALKMLRAKLWSLAQVSQKKTKEEIRGTHLTPGWGNQIRSYVLHPYKMVKDLRTSFQTSDAESVLDGNLDEFIKQESALSTTQKD</sequence>
<comment type="caution">
    <text evidence="7">The sequence shown here is derived from an EMBL/GenBank/DDBJ whole genome shotgun (WGS) entry which is preliminary data.</text>
</comment>
<protein>
    <recommendedName>
        <fullName evidence="4 5">Peptide chain release factor 2</fullName>
        <shortName evidence="4">RF-2</shortName>
    </recommendedName>
</protein>
<dbReference type="InterPro" id="IPR045853">
    <property type="entry name" value="Pep_chain_release_fac_I_sf"/>
</dbReference>
<comment type="function">
    <text evidence="4">Peptide chain release factor 2 directs the termination of translation in response to the peptide chain termination codons UGA and UAA.</text>
</comment>
<feature type="domain" description="Prokaryotic-type class I peptide chain release factors" evidence="6">
    <location>
        <begin position="240"/>
        <end position="256"/>
    </location>
</feature>
<evidence type="ECO:0000256" key="1">
    <source>
        <dbReference type="ARBA" id="ARBA00010835"/>
    </source>
</evidence>
<name>A0A1F5FZ86_9BACT</name>